<proteinExistence type="predicted"/>
<dbReference type="PROSITE" id="PS51186">
    <property type="entry name" value="GNAT"/>
    <property type="match status" value="2"/>
</dbReference>
<keyword evidence="3" id="KW-1185">Reference proteome</keyword>
<name>A0A849AL31_9MICO</name>
<dbReference type="PANTHER" id="PTHR43441">
    <property type="entry name" value="RIBOSOMAL-PROTEIN-SERINE ACETYLTRANSFERASE"/>
    <property type="match status" value="1"/>
</dbReference>
<accession>A0A849AL31</accession>
<dbReference type="Gene3D" id="3.40.630.30">
    <property type="match status" value="3"/>
</dbReference>
<dbReference type="PANTHER" id="PTHR43441:SF10">
    <property type="entry name" value="ACETYLTRANSFERASE"/>
    <property type="match status" value="1"/>
</dbReference>
<gene>
    <name evidence="2" type="ORF">HJ588_13265</name>
</gene>
<evidence type="ECO:0000313" key="3">
    <source>
        <dbReference type="Proteomes" id="UP000557772"/>
    </source>
</evidence>
<organism evidence="2 3">
    <name type="scientific">Flexivirga aerilata</name>
    <dbReference type="NCBI Taxonomy" id="1656889"/>
    <lineage>
        <taxon>Bacteria</taxon>
        <taxon>Bacillati</taxon>
        <taxon>Actinomycetota</taxon>
        <taxon>Actinomycetes</taxon>
        <taxon>Micrococcales</taxon>
        <taxon>Dermacoccaceae</taxon>
        <taxon>Flexivirga</taxon>
    </lineage>
</organism>
<dbReference type="GO" id="GO:1990189">
    <property type="term" value="F:protein N-terminal-serine acetyltransferase activity"/>
    <property type="evidence" value="ECO:0007669"/>
    <property type="project" value="TreeGrafter"/>
</dbReference>
<dbReference type="EMBL" id="JABENB010000002">
    <property type="protein sequence ID" value="NNG40236.1"/>
    <property type="molecule type" value="Genomic_DNA"/>
</dbReference>
<dbReference type="Proteomes" id="UP000557772">
    <property type="component" value="Unassembled WGS sequence"/>
</dbReference>
<keyword evidence="2" id="KW-0808">Transferase</keyword>
<dbReference type="AlphaFoldDB" id="A0A849AL31"/>
<sequence length="564" mass="60865">MPVYPDDVPELADERVVLRALREQDLPRVVEFATDPASRASIALPAPYGDPEARAFLETVRAGWESGTDRIWAVEFDGEWAGTVSLNARVPGTAEIGYAAHPDVRGQGVVADAARLVIAHAFGELGLRVLQWRATRGNWASRRVGWALGFGVDGIAPASRVDAHGQVADTWYGHLRAGERVAPRNPWFEPAELTDGSVRLRPWREDDAPQDEGDAAITRFLHGTAPTTDDFAEWLMGRRERMAVGEGVFWCIADAADDRPLGGIQLFRMNLPMQRDTALLAYWLQPHARGRGALGRALELLVPHAFSPPTEGGLGLRRLGGLVDSSNLPSQRALRAAGFRQTGVADAVLTYDDGTVADENIFELLASDDRDAQRRTALPVPTLRTARLVLRAWGDGDAPTSEPEGDPVIVGSMGIDPRPPAASYDRWLAELRADALSGGAVRWCVTDAGSGRVLGAMSVRGLDAPLRSGTVAYWLLPEARGNGVTAEALKAVVDHAFSADGLALERLAAETVADNHASMLTLADAGFRQWGQDHQSFVTADGTAHDSAYFELLASEYAENHETS</sequence>
<dbReference type="Pfam" id="PF13302">
    <property type="entry name" value="Acetyltransf_3"/>
    <property type="match status" value="3"/>
</dbReference>
<dbReference type="InterPro" id="IPR051908">
    <property type="entry name" value="Ribosomal_N-acetyltransferase"/>
</dbReference>
<dbReference type="SUPFAM" id="SSF55729">
    <property type="entry name" value="Acyl-CoA N-acyltransferases (Nat)"/>
    <property type="match status" value="3"/>
</dbReference>
<comment type="caution">
    <text evidence="2">The sequence shown here is derived from an EMBL/GenBank/DDBJ whole genome shotgun (WGS) entry which is preliminary data.</text>
</comment>
<feature type="domain" description="N-acetyltransferase" evidence="1">
    <location>
        <begin position="198"/>
        <end position="371"/>
    </location>
</feature>
<evidence type="ECO:0000259" key="1">
    <source>
        <dbReference type="PROSITE" id="PS51186"/>
    </source>
</evidence>
<dbReference type="RefSeq" id="WP_171156327.1">
    <property type="nucleotide sequence ID" value="NZ_JABENB010000002.1"/>
</dbReference>
<protein>
    <submittedName>
        <fullName evidence="2">GNAT family N-acetyltransferase</fullName>
    </submittedName>
</protein>
<reference evidence="2 3" key="1">
    <citation type="submission" date="2020-05" db="EMBL/GenBank/DDBJ databases">
        <title>Flexivirga sp. ID2601S isolated from air conditioner.</title>
        <authorList>
            <person name="Kim D.H."/>
        </authorList>
    </citation>
    <scope>NUCLEOTIDE SEQUENCE [LARGE SCALE GENOMIC DNA]</scope>
    <source>
        <strain evidence="2 3">ID2601S</strain>
    </source>
</reference>
<evidence type="ECO:0000313" key="2">
    <source>
        <dbReference type="EMBL" id="NNG40236.1"/>
    </source>
</evidence>
<dbReference type="InterPro" id="IPR016181">
    <property type="entry name" value="Acyl_CoA_acyltransferase"/>
</dbReference>
<dbReference type="GO" id="GO:0008999">
    <property type="term" value="F:protein-N-terminal-alanine acetyltransferase activity"/>
    <property type="evidence" value="ECO:0007669"/>
    <property type="project" value="TreeGrafter"/>
</dbReference>
<feature type="domain" description="N-acetyltransferase" evidence="1">
    <location>
        <begin position="16"/>
        <end position="177"/>
    </location>
</feature>
<dbReference type="InterPro" id="IPR000182">
    <property type="entry name" value="GNAT_dom"/>
</dbReference>
<dbReference type="GO" id="GO:0005737">
    <property type="term" value="C:cytoplasm"/>
    <property type="evidence" value="ECO:0007669"/>
    <property type="project" value="TreeGrafter"/>
</dbReference>